<feature type="domain" description="ABC transmembrane type-1" evidence="11">
    <location>
        <begin position="600"/>
        <end position="882"/>
    </location>
</feature>
<gene>
    <name evidence="12" type="ORF">FRACYDRAFT_171975</name>
</gene>
<feature type="transmembrane region" description="Helical" evidence="9">
    <location>
        <begin position="203"/>
        <end position="223"/>
    </location>
</feature>
<dbReference type="CDD" id="cd03244">
    <property type="entry name" value="ABCC_MRP_domain2"/>
    <property type="match status" value="1"/>
</dbReference>
<dbReference type="SUPFAM" id="SSF90123">
    <property type="entry name" value="ABC transporter transmembrane region"/>
    <property type="match status" value="2"/>
</dbReference>
<dbReference type="InterPro" id="IPR050173">
    <property type="entry name" value="ABC_transporter_C-like"/>
</dbReference>
<comment type="subcellular location">
    <subcellularLocation>
        <location evidence="1">Membrane</location>
        <topology evidence="1">Multi-pass membrane protein</topology>
    </subcellularLocation>
</comment>
<feature type="transmembrane region" description="Helical" evidence="9">
    <location>
        <begin position="12"/>
        <end position="32"/>
    </location>
</feature>
<evidence type="ECO:0000313" key="12">
    <source>
        <dbReference type="EMBL" id="OEU13042.1"/>
    </source>
</evidence>
<evidence type="ECO:0000256" key="1">
    <source>
        <dbReference type="ARBA" id="ARBA00004141"/>
    </source>
</evidence>
<keyword evidence="4" id="KW-0677">Repeat</keyword>
<dbReference type="GO" id="GO:0140359">
    <property type="term" value="F:ABC-type transporter activity"/>
    <property type="evidence" value="ECO:0007669"/>
    <property type="project" value="InterPro"/>
</dbReference>
<evidence type="ECO:0000256" key="3">
    <source>
        <dbReference type="ARBA" id="ARBA00022692"/>
    </source>
</evidence>
<dbReference type="InterPro" id="IPR044746">
    <property type="entry name" value="ABCC_6TM_D1"/>
</dbReference>
<dbReference type="Gene3D" id="1.20.1560.10">
    <property type="entry name" value="ABC transporter type 1, transmembrane domain"/>
    <property type="match status" value="2"/>
</dbReference>
<feature type="transmembrane region" description="Helical" evidence="9">
    <location>
        <begin position="119"/>
        <end position="139"/>
    </location>
</feature>
<keyword evidence="5" id="KW-0547">Nucleotide-binding</keyword>
<evidence type="ECO:0000259" key="11">
    <source>
        <dbReference type="PROSITE" id="PS50929"/>
    </source>
</evidence>
<evidence type="ECO:0000259" key="10">
    <source>
        <dbReference type="PROSITE" id="PS50893"/>
    </source>
</evidence>
<dbReference type="OrthoDB" id="6500128at2759"/>
<evidence type="ECO:0000256" key="5">
    <source>
        <dbReference type="ARBA" id="ARBA00022741"/>
    </source>
</evidence>
<evidence type="ECO:0000256" key="9">
    <source>
        <dbReference type="SAM" id="Phobius"/>
    </source>
</evidence>
<feature type="transmembrane region" description="Helical" evidence="9">
    <location>
        <begin position="857"/>
        <end position="874"/>
    </location>
</feature>
<evidence type="ECO:0000256" key="2">
    <source>
        <dbReference type="ARBA" id="ARBA00022448"/>
    </source>
</evidence>
<keyword evidence="12" id="KW-0378">Hydrolase</keyword>
<dbReference type="InterPro" id="IPR017871">
    <property type="entry name" value="ABC_transporter-like_CS"/>
</dbReference>
<feature type="transmembrane region" description="Helical" evidence="9">
    <location>
        <begin position="817"/>
        <end position="837"/>
    </location>
</feature>
<dbReference type="CDD" id="cd03250">
    <property type="entry name" value="ABCC_MRP_domain1"/>
    <property type="match status" value="1"/>
</dbReference>
<dbReference type="FunFam" id="3.40.50.300:FF:000997">
    <property type="entry name" value="Multidrug resistance-associated protein 1"/>
    <property type="match status" value="1"/>
</dbReference>
<dbReference type="InterPro" id="IPR003439">
    <property type="entry name" value="ABC_transporter-like_ATP-bd"/>
</dbReference>
<evidence type="ECO:0000256" key="6">
    <source>
        <dbReference type="ARBA" id="ARBA00022840"/>
    </source>
</evidence>
<dbReference type="Pfam" id="PF00664">
    <property type="entry name" value="ABC_membrane"/>
    <property type="match status" value="2"/>
</dbReference>
<dbReference type="InterPro" id="IPR044726">
    <property type="entry name" value="ABCC_6TM_D2"/>
</dbReference>
<sequence length="1163" mass="129438">MISYLQDSSLSIAYGLYLTMALFMAQVTTSLCTRHSSYLCFRVGLRVQTALTTAIFQKSLQIDSTYYDDHPIGQVINLMSVDVSKITLIIEYLLIIFTTPVTITIALVALWNLLGFSSLAGTFVIIISVPVTTSAANWMRKFMKKLMKLKDERINCNQEVLSNMKTVKYQAWEEPFRKKTEDLREAEIKQLLSYKIANTAIGILYNAIPMLVELTSFGLYVTFAGQTLDTPTALTSVSLFNMIKTPLIMFSFLLNFAIECRVALDRIRDFLMAPNFERPARITNGGDNTIENDTLSLRSVNFKCYEGEFVAIVGEVGSGKSSLLKAILGELQKVSGEARVGGSVAYFSQDPFIMNDTVKGNILFGKSNEKVDDDLYRRAVRSACLEHDLEMFSDGDQTEIGEKGINMSGGQKARISIGRVVYKDADISLLDDCLSAVDAHVGRDLFDKCIVDVLLDRKEKETKRKRTVILVTNALQYLSHPMLDRIVVLKDGSIVESGSFEELFSLKDSHFRSYLDIFNESMANESKDEVLEEDEQGIVEEAVEDILDDFSPPEDTEILKKPAKLMTDEMAERKTGKVGWELYMLWAKAAGGVWVIVPVFLVFIAPQITDYLGMIWVSKYWGPDAVENSQLYYLKIYALINLTGILLGVTKSIVPVIFALRAAVKLFSALLDSLLMAPMSFYDTTPTGRILNRFSKDVNTVDETLMSDFVQLMGQISVLLTAIFTVVTASPSVSIVLPFLLIFYKQQYDYFSQSNRELQRIVSAIKSPTYALFGEALNGFCTIRAFEAEPALLDRVKVLVDKQIHASYLFKVGKCWLGVRLEFVGSVLIFFGCLSFVLKKETIVDEDELQSSANYSGMALTYLLTISSALLYAVRSSSDFEADMVSVERIRQYTDCEKEAPHDIPADKLMEKGWPSKGLVEFKDVKLRYRTETPLVLKGLNFTVPSKSRVGIVGRTGAGKSTIVNALTRLNELDSGQIILDGVDIKTIGLNKLRSNIAVIPQDPVLFSGTVRTNLDPFNQYLEGKLMDVLGRVGLYTSSTDSSCAIKSLDDPVEVDGNNFSSGQRQLLVIARALLDGASVVICDEATSSIDAEADSRVQRVFRDDFAGSTTLTIAHRLNTILDSTHILVMSDGKAVEFDSPTALLAKGGLFKDLVDKWEEEHE</sequence>
<dbReference type="SUPFAM" id="SSF52540">
    <property type="entry name" value="P-loop containing nucleoside triphosphate hydrolases"/>
    <property type="match status" value="2"/>
</dbReference>
<keyword evidence="7 9" id="KW-1133">Transmembrane helix</keyword>
<feature type="domain" description="ABC transporter" evidence="10">
    <location>
        <begin position="920"/>
        <end position="1157"/>
    </location>
</feature>
<dbReference type="PROSITE" id="PS50929">
    <property type="entry name" value="ABC_TM1F"/>
    <property type="match status" value="2"/>
</dbReference>
<dbReference type="FunFam" id="3.40.50.300:FF:000630">
    <property type="entry name" value="ATP-binding cassette (ABC) transporter, putative"/>
    <property type="match status" value="1"/>
</dbReference>
<dbReference type="Pfam" id="PF00005">
    <property type="entry name" value="ABC_tran"/>
    <property type="match status" value="2"/>
</dbReference>
<dbReference type="InterPro" id="IPR027417">
    <property type="entry name" value="P-loop_NTPase"/>
</dbReference>
<dbReference type="Gene3D" id="3.40.50.300">
    <property type="entry name" value="P-loop containing nucleotide triphosphate hydrolases"/>
    <property type="match status" value="2"/>
</dbReference>
<dbReference type="AlphaFoldDB" id="A0A1E7F4D7"/>
<feature type="transmembrane region" description="Helical" evidence="9">
    <location>
        <begin position="89"/>
        <end position="113"/>
    </location>
</feature>
<evidence type="ECO:0000256" key="7">
    <source>
        <dbReference type="ARBA" id="ARBA00022989"/>
    </source>
</evidence>
<proteinExistence type="predicted"/>
<organism evidence="12 13">
    <name type="scientific">Fragilariopsis cylindrus CCMP1102</name>
    <dbReference type="NCBI Taxonomy" id="635003"/>
    <lineage>
        <taxon>Eukaryota</taxon>
        <taxon>Sar</taxon>
        <taxon>Stramenopiles</taxon>
        <taxon>Ochrophyta</taxon>
        <taxon>Bacillariophyta</taxon>
        <taxon>Bacillariophyceae</taxon>
        <taxon>Bacillariophycidae</taxon>
        <taxon>Bacillariales</taxon>
        <taxon>Bacillariaceae</taxon>
        <taxon>Fragilariopsis</taxon>
    </lineage>
</organism>
<accession>A0A1E7F4D7</accession>
<dbReference type="CDD" id="cd18580">
    <property type="entry name" value="ABC_6TM_ABCC_D2"/>
    <property type="match status" value="1"/>
</dbReference>
<dbReference type="PROSITE" id="PS50893">
    <property type="entry name" value="ABC_TRANSPORTER_2"/>
    <property type="match status" value="2"/>
</dbReference>
<feature type="transmembrane region" description="Helical" evidence="9">
    <location>
        <begin position="631"/>
        <end position="650"/>
    </location>
</feature>
<dbReference type="FunCoup" id="A0A1E7F4D7">
    <property type="interactions" value="3"/>
</dbReference>
<feature type="transmembrane region" description="Helical" evidence="9">
    <location>
        <begin position="716"/>
        <end position="744"/>
    </location>
</feature>
<dbReference type="InParanoid" id="A0A1E7F4D7"/>
<dbReference type="InterPro" id="IPR011527">
    <property type="entry name" value="ABC1_TM_dom"/>
</dbReference>
<dbReference type="SMART" id="SM00382">
    <property type="entry name" value="AAA"/>
    <property type="match status" value="2"/>
</dbReference>
<dbReference type="InterPro" id="IPR003593">
    <property type="entry name" value="AAA+_ATPase"/>
</dbReference>
<feature type="domain" description="ABC transporter" evidence="10">
    <location>
        <begin position="280"/>
        <end position="516"/>
    </location>
</feature>
<keyword evidence="8 9" id="KW-0472">Membrane</keyword>
<dbReference type="GO" id="GO:0016020">
    <property type="term" value="C:membrane"/>
    <property type="evidence" value="ECO:0007669"/>
    <property type="project" value="UniProtKB-SubCell"/>
</dbReference>
<feature type="domain" description="ABC transmembrane type-1" evidence="11">
    <location>
        <begin position="1"/>
        <end position="259"/>
    </location>
</feature>
<keyword evidence="2" id="KW-0813">Transport</keyword>
<keyword evidence="3 9" id="KW-0812">Transmembrane</keyword>
<dbReference type="PANTHER" id="PTHR24223">
    <property type="entry name" value="ATP-BINDING CASSETTE SUB-FAMILY C"/>
    <property type="match status" value="1"/>
</dbReference>
<dbReference type="Proteomes" id="UP000095751">
    <property type="component" value="Unassembled WGS sequence"/>
</dbReference>
<dbReference type="GO" id="GO:0016887">
    <property type="term" value="F:ATP hydrolysis activity"/>
    <property type="evidence" value="ECO:0007669"/>
    <property type="project" value="InterPro"/>
</dbReference>
<dbReference type="KEGG" id="fcy:FRACYDRAFT_171975"/>
<dbReference type="EMBL" id="KV784363">
    <property type="protein sequence ID" value="OEU13042.1"/>
    <property type="molecule type" value="Genomic_DNA"/>
</dbReference>
<dbReference type="FunFam" id="1.20.1560.10:FF:000013">
    <property type="entry name" value="ABC transporter C family member 2"/>
    <property type="match status" value="1"/>
</dbReference>
<name>A0A1E7F4D7_9STRA</name>
<evidence type="ECO:0000256" key="4">
    <source>
        <dbReference type="ARBA" id="ARBA00022737"/>
    </source>
</evidence>
<dbReference type="CDD" id="cd18579">
    <property type="entry name" value="ABC_6TM_ABCC_D1"/>
    <property type="match status" value="1"/>
</dbReference>
<dbReference type="InterPro" id="IPR036640">
    <property type="entry name" value="ABC1_TM_sf"/>
</dbReference>
<dbReference type="GO" id="GO:0005524">
    <property type="term" value="F:ATP binding"/>
    <property type="evidence" value="ECO:0007669"/>
    <property type="project" value="UniProtKB-KW"/>
</dbReference>
<reference evidence="12 13" key="1">
    <citation type="submission" date="2016-09" db="EMBL/GenBank/DDBJ databases">
        <title>Extensive genetic diversity and differential bi-allelic expression allows diatom success in the polar Southern Ocean.</title>
        <authorList>
            <consortium name="DOE Joint Genome Institute"/>
            <person name="Mock T."/>
            <person name="Otillar R.P."/>
            <person name="Strauss J."/>
            <person name="Dupont C."/>
            <person name="Frickenhaus S."/>
            <person name="Maumus F."/>
            <person name="Mcmullan M."/>
            <person name="Sanges R."/>
            <person name="Schmutz J."/>
            <person name="Toseland A."/>
            <person name="Valas R."/>
            <person name="Veluchamy A."/>
            <person name="Ward B.J."/>
            <person name="Allen A."/>
            <person name="Barry K."/>
            <person name="Falciatore A."/>
            <person name="Ferrante M."/>
            <person name="Fortunato A.E."/>
            <person name="Gloeckner G."/>
            <person name="Gruber A."/>
            <person name="Hipkin R."/>
            <person name="Janech M."/>
            <person name="Kroth P."/>
            <person name="Leese F."/>
            <person name="Lindquist E."/>
            <person name="Lyon B.R."/>
            <person name="Martin J."/>
            <person name="Mayer C."/>
            <person name="Parker M."/>
            <person name="Quesneville H."/>
            <person name="Raymond J."/>
            <person name="Uhlig C."/>
            <person name="Valentin K.U."/>
            <person name="Worden A.Z."/>
            <person name="Armbrust E.V."/>
            <person name="Bowler C."/>
            <person name="Green B."/>
            <person name="Moulton V."/>
            <person name="Van Oosterhout C."/>
            <person name="Grigoriev I."/>
        </authorList>
    </citation>
    <scope>NUCLEOTIDE SEQUENCE [LARGE SCALE GENOMIC DNA]</scope>
    <source>
        <strain evidence="12 13">CCMP1102</strain>
    </source>
</reference>
<dbReference type="PROSITE" id="PS00211">
    <property type="entry name" value="ABC_TRANSPORTER_1"/>
    <property type="match status" value="2"/>
</dbReference>
<feature type="transmembrane region" description="Helical" evidence="9">
    <location>
        <begin position="583"/>
        <end position="605"/>
    </location>
</feature>
<keyword evidence="6" id="KW-0067">ATP-binding</keyword>
<keyword evidence="13" id="KW-1185">Reference proteome</keyword>
<evidence type="ECO:0000256" key="8">
    <source>
        <dbReference type="ARBA" id="ARBA00023136"/>
    </source>
</evidence>
<protein>
    <submittedName>
        <fullName evidence="12">p-loop containing nucleoside triphosphate hydrolase protein</fullName>
    </submittedName>
</protein>
<evidence type="ECO:0000313" key="13">
    <source>
        <dbReference type="Proteomes" id="UP000095751"/>
    </source>
</evidence>
<feature type="transmembrane region" description="Helical" evidence="9">
    <location>
        <begin position="243"/>
        <end position="264"/>
    </location>
</feature>